<dbReference type="EMBL" id="CP000480">
    <property type="protein sequence ID" value="ABK70973.1"/>
    <property type="molecule type" value="Genomic_DNA"/>
</dbReference>
<name>A0R060_MYCS2</name>
<evidence type="ECO:0000259" key="2">
    <source>
        <dbReference type="Pfam" id="PF26525"/>
    </source>
</evidence>
<proteinExistence type="predicted"/>
<dbReference type="InterPro" id="IPR058487">
    <property type="entry name" value="DUF8174"/>
</dbReference>
<feature type="transmembrane region" description="Helical" evidence="1">
    <location>
        <begin position="55"/>
        <end position="73"/>
    </location>
</feature>
<keyword evidence="1" id="KW-0812">Transmembrane</keyword>
<dbReference type="KEGG" id="msm:MSMEG_4271"/>
<evidence type="ECO:0000313" key="3">
    <source>
        <dbReference type="EMBL" id="ABK70973.1"/>
    </source>
</evidence>
<dbReference type="OrthoDB" id="4761684at2"/>
<keyword evidence="1" id="KW-0472">Membrane</keyword>
<keyword evidence="1" id="KW-1133">Transmembrane helix</keyword>
<accession>A0R060</accession>
<organism evidence="3 4">
    <name type="scientific">Mycolicibacterium smegmatis (strain ATCC 700084 / mc(2)155)</name>
    <name type="common">Mycobacterium smegmatis</name>
    <dbReference type="NCBI Taxonomy" id="246196"/>
    <lineage>
        <taxon>Bacteria</taxon>
        <taxon>Bacillati</taxon>
        <taxon>Actinomycetota</taxon>
        <taxon>Actinomycetes</taxon>
        <taxon>Mycobacteriales</taxon>
        <taxon>Mycobacteriaceae</taxon>
        <taxon>Mycolicibacterium</taxon>
    </lineage>
</organism>
<dbReference type="eggNOG" id="ENOG50301YK">
    <property type="taxonomic scope" value="Bacteria"/>
</dbReference>
<keyword evidence="4" id="KW-1185">Reference proteome</keyword>
<sequence>MTDVQITRGAFLMTGSYQYPESVPPQQYPEQIPSAYPGMLPPPVPYPKRRRWPKVLAAVLAVAVLAGVVTAVVQVTRSSGSESGVVTETQARDAIQEYLSALIDADDETVARHTMCGLFDAVRDRKADLAVASLAGDTFRKQFGNVEVTSIDKIVPWSTTQAQVLFTMRVAPARSSSRGQRPPAEEQQGVAQLLVDKTDGGDDVLVCSYVLRTGGQY</sequence>
<dbReference type="PaxDb" id="246196-MSMEI_4170"/>
<reference evidence="3 4" key="1">
    <citation type="submission" date="2006-10" db="EMBL/GenBank/DDBJ databases">
        <authorList>
            <person name="Fleischmann R.D."/>
            <person name="Dodson R.J."/>
            <person name="Haft D.H."/>
            <person name="Merkel J.S."/>
            <person name="Nelson W.C."/>
            <person name="Fraser C.M."/>
        </authorList>
    </citation>
    <scope>NUCLEOTIDE SEQUENCE [LARGE SCALE GENOMIC DNA]</scope>
    <source>
        <strain evidence="4">ATCC 700084 / mc(2)155</strain>
    </source>
</reference>
<evidence type="ECO:0000256" key="1">
    <source>
        <dbReference type="SAM" id="Phobius"/>
    </source>
</evidence>
<evidence type="ECO:0000313" key="4">
    <source>
        <dbReference type="Proteomes" id="UP000000757"/>
    </source>
</evidence>
<dbReference type="Pfam" id="PF26525">
    <property type="entry name" value="DUF8174"/>
    <property type="match status" value="1"/>
</dbReference>
<dbReference type="Proteomes" id="UP000000757">
    <property type="component" value="Chromosome"/>
</dbReference>
<dbReference type="PATRIC" id="fig|246196.19.peg.4191"/>
<protein>
    <recommendedName>
        <fullName evidence="2">DUF8174 domain-containing protein</fullName>
    </recommendedName>
</protein>
<feature type="domain" description="DUF8174" evidence="2">
    <location>
        <begin position="82"/>
        <end position="212"/>
    </location>
</feature>
<gene>
    <name evidence="3" type="ordered locus">MSMEG_4271</name>
</gene>
<dbReference type="AlphaFoldDB" id="A0R060"/>